<dbReference type="SUPFAM" id="SSF55729">
    <property type="entry name" value="Acyl-CoA N-acyltransferases (Nat)"/>
    <property type="match status" value="1"/>
</dbReference>
<protein>
    <submittedName>
        <fullName evidence="2">GNAT family N-acetyltransferase</fullName>
    </submittedName>
</protein>
<reference evidence="2" key="1">
    <citation type="submission" date="2022-02" db="EMBL/GenBank/DDBJ databases">
        <title>Vibrio sp. nov., a new bacterium isolated from Bohai sea, China.</title>
        <authorList>
            <person name="Yuan Y."/>
        </authorList>
    </citation>
    <scope>NUCLEOTIDE SEQUENCE</scope>
    <source>
        <strain evidence="2">DBSS07</strain>
    </source>
</reference>
<dbReference type="Proteomes" id="UP001155586">
    <property type="component" value="Unassembled WGS sequence"/>
</dbReference>
<dbReference type="AlphaFoldDB" id="A0A9X3CIR9"/>
<dbReference type="Pfam" id="PF13508">
    <property type="entry name" value="Acetyltransf_7"/>
    <property type="match status" value="1"/>
</dbReference>
<name>A0A9X3CIR9_9VIBR</name>
<comment type="caution">
    <text evidence="2">The sequence shown here is derived from an EMBL/GenBank/DDBJ whole genome shotgun (WGS) entry which is preliminary data.</text>
</comment>
<evidence type="ECO:0000259" key="1">
    <source>
        <dbReference type="PROSITE" id="PS51186"/>
    </source>
</evidence>
<dbReference type="RefSeq" id="WP_265689269.1">
    <property type="nucleotide sequence ID" value="NZ_JAKRRX010000193.1"/>
</dbReference>
<dbReference type="InterPro" id="IPR016181">
    <property type="entry name" value="Acyl_CoA_acyltransferase"/>
</dbReference>
<gene>
    <name evidence="2" type="ORF">MD483_20575</name>
</gene>
<dbReference type="PROSITE" id="PS51186">
    <property type="entry name" value="GNAT"/>
    <property type="match status" value="1"/>
</dbReference>
<dbReference type="EMBL" id="JAKRRX010000193">
    <property type="protein sequence ID" value="MCW8336209.1"/>
    <property type="molecule type" value="Genomic_DNA"/>
</dbReference>
<accession>A0A9X3CIR9</accession>
<dbReference type="GO" id="GO:0016747">
    <property type="term" value="F:acyltransferase activity, transferring groups other than amino-acyl groups"/>
    <property type="evidence" value="ECO:0007669"/>
    <property type="project" value="InterPro"/>
</dbReference>
<evidence type="ECO:0000313" key="2">
    <source>
        <dbReference type="EMBL" id="MCW8336209.1"/>
    </source>
</evidence>
<evidence type="ECO:0000313" key="3">
    <source>
        <dbReference type="Proteomes" id="UP001155586"/>
    </source>
</evidence>
<sequence>MDTDIFKVEVLTSEHVKHVTQLWRDSMSEALGIEPVHSFQSQAYFLEYVLPTDYQVVVVVDSLTALPAAFMASSDLEVNQLYVALQYQNLGIGRHLLNLAKMRSNGSLMLRTFEVNLRAQTFYQSHGFTIRSGDSNNEEGLPDLVCNWNR</sequence>
<proteinExistence type="predicted"/>
<dbReference type="InterPro" id="IPR000182">
    <property type="entry name" value="GNAT_dom"/>
</dbReference>
<keyword evidence="3" id="KW-1185">Reference proteome</keyword>
<organism evidence="2 3">
    <name type="scientific">Vibrio paucivorans</name>
    <dbReference type="NCBI Taxonomy" id="2829489"/>
    <lineage>
        <taxon>Bacteria</taxon>
        <taxon>Pseudomonadati</taxon>
        <taxon>Pseudomonadota</taxon>
        <taxon>Gammaproteobacteria</taxon>
        <taxon>Vibrionales</taxon>
        <taxon>Vibrionaceae</taxon>
        <taxon>Vibrio</taxon>
    </lineage>
</organism>
<feature type="domain" description="N-acetyltransferase" evidence="1">
    <location>
        <begin position="6"/>
        <end position="150"/>
    </location>
</feature>
<dbReference type="Gene3D" id="3.40.630.30">
    <property type="match status" value="1"/>
</dbReference>